<keyword evidence="7" id="KW-0732">Signal</keyword>
<dbReference type="Gene3D" id="3.60.21.10">
    <property type="match status" value="1"/>
</dbReference>
<dbReference type="GO" id="GO:0016020">
    <property type="term" value="C:membrane"/>
    <property type="evidence" value="ECO:0007669"/>
    <property type="project" value="GOC"/>
</dbReference>
<reference evidence="9" key="1">
    <citation type="submission" date="2023-03" db="EMBL/GenBank/DDBJ databases">
        <title>Mating type loci evolution in Malassezia.</title>
        <authorList>
            <person name="Coelho M.A."/>
        </authorList>
    </citation>
    <scope>NUCLEOTIDE SEQUENCE</scope>
    <source>
        <strain evidence="9">CBS 9557</strain>
    </source>
</reference>
<evidence type="ECO:0000256" key="3">
    <source>
        <dbReference type="PIRNR" id="PIRNR000948"/>
    </source>
</evidence>
<keyword evidence="5" id="KW-1015">Disulfide bond</keyword>
<keyword evidence="10" id="KW-1185">Reference proteome</keyword>
<dbReference type="SUPFAM" id="SSF56300">
    <property type="entry name" value="Metallo-dependent phosphatases"/>
    <property type="match status" value="1"/>
</dbReference>
<feature type="signal peptide" evidence="7">
    <location>
        <begin position="1"/>
        <end position="23"/>
    </location>
</feature>
<dbReference type="InterPro" id="IPR011160">
    <property type="entry name" value="Sphingomy_PDE"/>
</dbReference>
<keyword evidence="4" id="KW-0479">Metal-binding</keyword>
<feature type="disulfide bond" evidence="5">
    <location>
        <begin position="294"/>
        <end position="331"/>
    </location>
</feature>
<feature type="domain" description="Calcineurin-like phosphoesterase" evidence="8">
    <location>
        <begin position="337"/>
        <end position="556"/>
    </location>
</feature>
<dbReference type="GO" id="GO:0016798">
    <property type="term" value="F:hydrolase activity, acting on glycosyl bonds"/>
    <property type="evidence" value="ECO:0007669"/>
    <property type="project" value="UniProtKB-KW"/>
</dbReference>
<dbReference type="GO" id="GO:0006685">
    <property type="term" value="P:sphingomyelin catabolic process"/>
    <property type="evidence" value="ECO:0007669"/>
    <property type="project" value="UniProtKB-UniRule"/>
</dbReference>
<dbReference type="CDD" id="cd00842">
    <property type="entry name" value="MPP_ASMase"/>
    <property type="match status" value="1"/>
</dbReference>
<proteinExistence type="inferred from homology"/>
<dbReference type="InterPro" id="IPR041805">
    <property type="entry name" value="ASMase/PPN1_MPP"/>
</dbReference>
<evidence type="ECO:0000259" key="8">
    <source>
        <dbReference type="Pfam" id="PF00149"/>
    </source>
</evidence>
<dbReference type="EMBL" id="CP119893">
    <property type="protein sequence ID" value="WFD26387.1"/>
    <property type="molecule type" value="Genomic_DNA"/>
</dbReference>
<dbReference type="GO" id="GO:0004767">
    <property type="term" value="F:sphingomyelin phosphodiesterase activity"/>
    <property type="evidence" value="ECO:0007669"/>
    <property type="project" value="UniProtKB-UniRule"/>
</dbReference>
<feature type="binding site" evidence="4">
    <location>
        <position position="517"/>
    </location>
    <ligand>
        <name>Zn(2+)</name>
        <dbReference type="ChEBI" id="CHEBI:29105"/>
        <label>2</label>
    </ligand>
</feature>
<sequence length="746" mass="82399">MVKTAVFLSAAVYALAVCWPAQAASSSSVPPSIELVKPSSAGVYTAPKAFPTSEFPSMDFMPTGQEAEPRPHITRVGGGDYPDQLVDPMKLPKHAPNGEGVLPKPSQGASSLASRPSFHKEAMANFSAIIENNSTSECHRCHEALRLGQRLAWAKPSAIPALMIDLCKKYKYMSTPTVDAACEGTLGLNQWGGAYTQLLSYANLTEGSPTPGWLCARYIKGGHCDYPKLEPLSSSFLSEWFKGQPHPPEHVVKRSKKVGLKRSKPLRVFHGSDFHVDPRYLVDAEGNCDSGQCCRSDSFNSTLWDKTSFKPGSLPQANISHPAGYWGYYQCDTPWSLIAAAMEGISFLQKDEPLDLALYTGDLTTHDADWHISQNLTTYSEQSLYDMFHRHMGNTTMVVALGNHDSSPADLFAPHSLPDSRGDQLSWDWDNVAALVKSNGWGNNKTAQTIRAHYGAYSISPRQGLRVIALNSDFWYSGNPMTFVDLSNPDVSGMLRFFTDELQAAEDANERVWMVAHVLSGWNGGDGVDSPTNLLYHIVSRYSHTIAHIFFGHTHEDEFQVWYESSNGNSSSVSRKTQDARAMAFIGPSVTPLTNVNPSLRVYEVDPETYEVMDYLQYYTQLQDTEELHKTGPVWNLLYKARETYSNFSASRAAGTYAAPVELDKDGLWPKHASLNASFWAALTDEMEQRPELIELHQVYQGRNSPRSPKCNTKACHEAKVCYMRSASSALGRSCPAGYGSVQGGY</sequence>
<evidence type="ECO:0000313" key="10">
    <source>
        <dbReference type="Proteomes" id="UP001213623"/>
    </source>
</evidence>
<dbReference type="AlphaFoldDB" id="A0AAF0EQK6"/>
<dbReference type="Pfam" id="PF00149">
    <property type="entry name" value="Metallophos"/>
    <property type="match status" value="1"/>
</dbReference>
<accession>A0AAF0EQK6</accession>
<feature type="binding site" evidence="4">
    <location>
        <position position="362"/>
    </location>
    <ligand>
        <name>Zn(2+)</name>
        <dbReference type="ChEBI" id="CHEBI:29105"/>
        <label>2</label>
    </ligand>
</feature>
<evidence type="ECO:0000256" key="7">
    <source>
        <dbReference type="SAM" id="SignalP"/>
    </source>
</evidence>
<comment type="cofactor">
    <cofactor evidence="4">
        <name>Zn(2+)</name>
        <dbReference type="ChEBI" id="CHEBI:29105"/>
    </cofactor>
    <text evidence="4">Binds 2 Zn(2+) ions per subunit.</text>
</comment>
<dbReference type="PANTHER" id="PTHR10340:SF27">
    <property type="entry name" value="ACL091CP"/>
    <property type="match status" value="1"/>
</dbReference>
<protein>
    <recommendedName>
        <fullName evidence="3">Sphingomyelin phosphodiesterase</fullName>
    </recommendedName>
</protein>
<feature type="binding site" evidence="4">
    <location>
        <position position="362"/>
    </location>
    <ligand>
        <name>Zn(2+)</name>
        <dbReference type="ChEBI" id="CHEBI:29105"/>
        <label>1</label>
    </ligand>
</feature>
<dbReference type="GO" id="GO:0046872">
    <property type="term" value="F:metal ion binding"/>
    <property type="evidence" value="ECO:0007669"/>
    <property type="project" value="UniProtKB-KW"/>
</dbReference>
<feature type="binding site" evidence="4">
    <location>
        <position position="275"/>
    </location>
    <ligand>
        <name>Zn(2+)</name>
        <dbReference type="ChEBI" id="CHEBI:29105"/>
        <label>1</label>
    </ligand>
</feature>
<feature type="binding site" evidence="4">
    <location>
        <position position="403"/>
    </location>
    <ligand>
        <name>Zn(2+)</name>
        <dbReference type="ChEBI" id="CHEBI:29105"/>
        <label>2</label>
    </ligand>
</feature>
<feature type="binding site" evidence="4">
    <location>
        <position position="553"/>
    </location>
    <ligand>
        <name>Zn(2+)</name>
        <dbReference type="ChEBI" id="CHEBI:29105"/>
        <label>2</label>
    </ligand>
</feature>
<feature type="binding site" evidence="4">
    <location>
        <position position="555"/>
    </location>
    <ligand>
        <name>Zn(2+)</name>
        <dbReference type="ChEBI" id="CHEBI:29105"/>
        <label>1</label>
    </ligand>
</feature>
<dbReference type="GO" id="GO:0005615">
    <property type="term" value="C:extracellular space"/>
    <property type="evidence" value="ECO:0007669"/>
    <property type="project" value="TreeGrafter"/>
</dbReference>
<gene>
    <name evidence="9" type="ORF">MNAN1_001367</name>
</gene>
<feature type="disulfide bond" evidence="5">
    <location>
        <begin position="711"/>
        <end position="716"/>
    </location>
</feature>
<evidence type="ECO:0000256" key="2">
    <source>
        <dbReference type="ARBA" id="ARBA00023180"/>
    </source>
</evidence>
<name>A0AAF0EQK6_9BASI</name>
<feature type="binding site" evidence="4">
    <location>
        <position position="273"/>
    </location>
    <ligand>
        <name>Zn(2+)</name>
        <dbReference type="ChEBI" id="CHEBI:29105"/>
        <label>1</label>
    </ligand>
</feature>
<comment type="function">
    <text evidence="3">Converts sphingomyelin to ceramide.</text>
</comment>
<evidence type="ECO:0000313" key="9">
    <source>
        <dbReference type="EMBL" id="WFD26387.1"/>
    </source>
</evidence>
<keyword evidence="4" id="KW-0862">Zinc</keyword>
<keyword evidence="2" id="KW-0325">Glycoprotein</keyword>
<keyword evidence="1 3" id="KW-0378">Hydrolase</keyword>
<dbReference type="PANTHER" id="PTHR10340">
    <property type="entry name" value="SPHINGOMYELIN PHOSPHODIESTERASE"/>
    <property type="match status" value="1"/>
</dbReference>
<feature type="chain" id="PRO_5042212095" description="Sphingomyelin phosphodiesterase" evidence="7">
    <location>
        <begin position="24"/>
        <end position="746"/>
    </location>
</feature>
<dbReference type="Proteomes" id="UP001213623">
    <property type="component" value="Chromosome 2"/>
</dbReference>
<keyword evidence="3" id="KW-0326">Glycosidase</keyword>
<organism evidence="9 10">
    <name type="scientific">Malassezia nana</name>
    <dbReference type="NCBI Taxonomy" id="180528"/>
    <lineage>
        <taxon>Eukaryota</taxon>
        <taxon>Fungi</taxon>
        <taxon>Dikarya</taxon>
        <taxon>Basidiomycota</taxon>
        <taxon>Ustilaginomycotina</taxon>
        <taxon>Malasseziomycetes</taxon>
        <taxon>Malasseziales</taxon>
        <taxon>Malasseziaceae</taxon>
        <taxon>Malassezia</taxon>
    </lineage>
</organism>
<evidence type="ECO:0000256" key="6">
    <source>
        <dbReference type="SAM" id="MobiDB-lite"/>
    </source>
</evidence>
<evidence type="ECO:0000256" key="4">
    <source>
        <dbReference type="PIRSR" id="PIRSR000948-1"/>
    </source>
</evidence>
<feature type="region of interest" description="Disordered" evidence="6">
    <location>
        <begin position="90"/>
        <end position="113"/>
    </location>
</feature>
<dbReference type="InterPro" id="IPR029052">
    <property type="entry name" value="Metallo-depent_PP-like"/>
</dbReference>
<comment type="similarity">
    <text evidence="3">Belongs to the acid sphingomyelinase family.</text>
</comment>
<dbReference type="InterPro" id="IPR004843">
    <property type="entry name" value="Calcineurin-like_PHP"/>
</dbReference>
<evidence type="ECO:0000256" key="5">
    <source>
        <dbReference type="PIRSR" id="PIRSR000948-2"/>
    </source>
</evidence>
<dbReference type="PIRSF" id="PIRSF000948">
    <property type="entry name" value="Sphingomy_PDE"/>
    <property type="match status" value="1"/>
</dbReference>
<feature type="disulfide bond" evidence="5">
    <location>
        <begin position="288"/>
        <end position="293"/>
    </location>
</feature>
<evidence type="ECO:0000256" key="1">
    <source>
        <dbReference type="ARBA" id="ARBA00022801"/>
    </source>
</evidence>